<keyword evidence="10" id="KW-0282">Flagellum</keyword>
<dbReference type="NCBIfam" id="NF009280">
    <property type="entry name" value="PRK12640.1"/>
    <property type="match status" value="1"/>
</dbReference>
<feature type="domain" description="Flagellar basal body rod protein N-terminal" evidence="7">
    <location>
        <begin position="5"/>
        <end position="35"/>
    </location>
</feature>
<protein>
    <recommendedName>
        <fullName evidence="5 6">Flagellar basal-body rod protein FlgF</fullName>
    </recommendedName>
</protein>
<comment type="subunit">
    <text evidence="4 6">The basal body constitutes a major portion of the flagellar organelle and consists of five rings (E,L,P,S, and M) mounted on a central rod. The rod consists of about 26 subunits of FlgG in the distal portion, and FlgB, FlgC and FlgF are thought to build up the proximal portion of the rod with about 6 subunits each.</text>
</comment>
<dbReference type="InterPro" id="IPR001444">
    <property type="entry name" value="Flag_bb_rod_N"/>
</dbReference>
<name>A0A0S2KEW7_9GAMM</name>
<dbReference type="PANTHER" id="PTHR30435:SF18">
    <property type="entry name" value="FLAGELLAR BASAL-BODY ROD PROTEIN FLGF"/>
    <property type="match status" value="1"/>
</dbReference>
<keyword evidence="3 6" id="KW-0975">Bacterial flagellum</keyword>
<evidence type="ECO:0000256" key="1">
    <source>
        <dbReference type="ARBA" id="ARBA00004117"/>
    </source>
</evidence>
<proteinExistence type="inferred from homology"/>
<dbReference type="KEGG" id="pspi:PS2015_2013"/>
<gene>
    <name evidence="10" type="ORF">PS2015_2013</name>
</gene>
<dbReference type="Pfam" id="PF06429">
    <property type="entry name" value="Flg_bbr_C"/>
    <property type="match status" value="1"/>
</dbReference>
<evidence type="ECO:0000256" key="2">
    <source>
        <dbReference type="ARBA" id="ARBA00009677"/>
    </source>
</evidence>
<sequence length="246" mass="26269">MDKALYISMTGASQTMRAQTVHANNLANASTTGFQADLAQARSMAVYGQGMPSRVYSMTENPGTDFARGQLQQTGNELDMAVRGEGFIAVQAPDGSEAYTRAGDLELTVFGELVTGSGLPVLGNNGPVVLPPFETVEFGEDGTVSVRELGQGAEVLAAIDRIKLVNPEPQDLIKGTDGLLRRRDGADSLADANVQLVSGYLESSNVNVVDSMVEMMSLARSYEMNVKFIQTVQENSEASARLLQIQ</sequence>
<dbReference type="Pfam" id="PF00460">
    <property type="entry name" value="Flg_bb_rod"/>
    <property type="match status" value="1"/>
</dbReference>
<evidence type="ECO:0000259" key="7">
    <source>
        <dbReference type="Pfam" id="PF00460"/>
    </source>
</evidence>
<dbReference type="NCBIfam" id="TIGR02490">
    <property type="entry name" value="flgF"/>
    <property type="match status" value="1"/>
</dbReference>
<comment type="subcellular location">
    <subcellularLocation>
        <location evidence="1 6">Bacterial flagellum basal body</location>
    </subcellularLocation>
</comment>
<evidence type="ECO:0000256" key="6">
    <source>
        <dbReference type="RuleBase" id="RU362116"/>
    </source>
</evidence>
<dbReference type="AlphaFoldDB" id="A0A0S2KEW7"/>
<dbReference type="GO" id="GO:0030694">
    <property type="term" value="C:bacterial-type flagellum basal body, rod"/>
    <property type="evidence" value="ECO:0007669"/>
    <property type="project" value="UniProtKB-UniRule"/>
</dbReference>
<dbReference type="OrthoDB" id="9804559at2"/>
<dbReference type="Proteomes" id="UP000065641">
    <property type="component" value="Chromosome"/>
</dbReference>
<dbReference type="InterPro" id="IPR053967">
    <property type="entry name" value="LlgE_F_G-like_D1"/>
</dbReference>
<keyword evidence="10" id="KW-0969">Cilium</keyword>
<dbReference type="EMBL" id="CP013189">
    <property type="protein sequence ID" value="ALO46654.1"/>
    <property type="molecule type" value="Genomic_DNA"/>
</dbReference>
<dbReference type="RefSeq" id="WP_058022124.1">
    <property type="nucleotide sequence ID" value="NZ_CP013189.1"/>
</dbReference>
<feature type="domain" description="Flagellar basal-body/hook protein C-terminal" evidence="8">
    <location>
        <begin position="198"/>
        <end position="242"/>
    </location>
</feature>
<dbReference type="Pfam" id="PF22692">
    <property type="entry name" value="LlgE_F_G_D1"/>
    <property type="match status" value="1"/>
</dbReference>
<evidence type="ECO:0000256" key="3">
    <source>
        <dbReference type="ARBA" id="ARBA00023143"/>
    </source>
</evidence>
<dbReference type="NCBIfam" id="TIGR03506">
    <property type="entry name" value="FlgEFG_subfam"/>
    <property type="match status" value="1"/>
</dbReference>
<dbReference type="InterPro" id="IPR012836">
    <property type="entry name" value="FlgF"/>
</dbReference>
<dbReference type="PANTHER" id="PTHR30435">
    <property type="entry name" value="FLAGELLAR PROTEIN"/>
    <property type="match status" value="1"/>
</dbReference>
<evidence type="ECO:0000259" key="8">
    <source>
        <dbReference type="Pfam" id="PF06429"/>
    </source>
</evidence>
<dbReference type="SUPFAM" id="SSF117143">
    <property type="entry name" value="Flagellar hook protein flgE"/>
    <property type="match status" value="1"/>
</dbReference>
<dbReference type="GO" id="GO:0071978">
    <property type="term" value="P:bacterial-type flagellum-dependent swarming motility"/>
    <property type="evidence" value="ECO:0007669"/>
    <property type="project" value="TreeGrafter"/>
</dbReference>
<dbReference type="InterPro" id="IPR020013">
    <property type="entry name" value="Flagellar_FlgE/F/G"/>
</dbReference>
<evidence type="ECO:0000256" key="4">
    <source>
        <dbReference type="ARBA" id="ARBA00038560"/>
    </source>
</evidence>
<comment type="similarity">
    <text evidence="2 6">Belongs to the flagella basal body rod proteins family.</text>
</comment>
<dbReference type="InterPro" id="IPR010930">
    <property type="entry name" value="Flg_bb/hook_C_dom"/>
</dbReference>
<dbReference type="PATRIC" id="fig|1249552.3.peg.2019"/>
<evidence type="ECO:0000313" key="11">
    <source>
        <dbReference type="Proteomes" id="UP000065641"/>
    </source>
</evidence>
<evidence type="ECO:0000256" key="5">
    <source>
        <dbReference type="ARBA" id="ARBA00040228"/>
    </source>
</evidence>
<feature type="domain" description="Flagellar hook protein FlgE/F/G-like D1" evidence="9">
    <location>
        <begin position="81"/>
        <end position="146"/>
    </location>
</feature>
<dbReference type="STRING" id="1249552.PS2015_2013"/>
<evidence type="ECO:0000259" key="9">
    <source>
        <dbReference type="Pfam" id="PF22692"/>
    </source>
</evidence>
<dbReference type="InterPro" id="IPR037925">
    <property type="entry name" value="FlgE/F/G-like"/>
</dbReference>
<accession>A0A0S2KEW7</accession>
<evidence type="ECO:0000313" key="10">
    <source>
        <dbReference type="EMBL" id="ALO46654.1"/>
    </source>
</evidence>
<keyword evidence="11" id="KW-1185">Reference proteome</keyword>
<reference evidence="10 11" key="1">
    <citation type="submission" date="2015-11" db="EMBL/GenBank/DDBJ databases">
        <authorList>
            <person name="Zhang Y."/>
            <person name="Guo Z."/>
        </authorList>
    </citation>
    <scope>NUCLEOTIDE SEQUENCE [LARGE SCALE GENOMIC DNA]</scope>
    <source>
        <strain evidence="10 11">KCTC 32221</strain>
    </source>
</reference>
<keyword evidence="10" id="KW-0966">Cell projection</keyword>
<organism evidence="10 11">
    <name type="scientific">Pseudohongiella spirulinae</name>
    <dbReference type="NCBI Taxonomy" id="1249552"/>
    <lineage>
        <taxon>Bacteria</taxon>
        <taxon>Pseudomonadati</taxon>
        <taxon>Pseudomonadota</taxon>
        <taxon>Gammaproteobacteria</taxon>
        <taxon>Pseudomonadales</taxon>
        <taxon>Pseudohongiellaceae</taxon>
        <taxon>Pseudohongiella</taxon>
    </lineage>
</organism>